<dbReference type="EC" id="5.3.1.6" evidence="3"/>
<feature type="binding site" evidence="3">
    <location>
        <position position="122"/>
    </location>
    <ligand>
        <name>substrate</name>
    </ligand>
</feature>
<comment type="function">
    <text evidence="3">Catalyzes the reversible conversion of ribose-5-phosphate to ribulose 5-phosphate.</text>
</comment>
<keyword evidence="2 3" id="KW-0413">Isomerase</keyword>
<dbReference type="PANTHER" id="PTHR43748:SF3">
    <property type="entry name" value="RIBOSE-5-PHOSPHATE ISOMERASE 3, CHLOROPLASTIC-RELATED"/>
    <property type="match status" value="1"/>
</dbReference>
<organism evidence="4">
    <name type="scientific">uncultured marine group II/III euryarchaeote KM3_177_A07</name>
    <dbReference type="NCBI Taxonomy" id="1457938"/>
    <lineage>
        <taxon>Archaea</taxon>
        <taxon>Methanobacteriati</taxon>
        <taxon>Methanobacteriota</taxon>
        <taxon>environmental samples</taxon>
    </lineage>
</organism>
<dbReference type="EMBL" id="KF900721">
    <property type="protein sequence ID" value="AIF04853.1"/>
    <property type="molecule type" value="Genomic_DNA"/>
</dbReference>
<evidence type="ECO:0000256" key="1">
    <source>
        <dbReference type="ARBA" id="ARBA00001713"/>
    </source>
</evidence>
<dbReference type="Gene3D" id="3.30.70.260">
    <property type="match status" value="1"/>
</dbReference>
<dbReference type="GO" id="GO:0004751">
    <property type="term" value="F:ribose-5-phosphate isomerase activity"/>
    <property type="evidence" value="ECO:0007669"/>
    <property type="project" value="UniProtKB-UniRule"/>
</dbReference>
<dbReference type="AlphaFoldDB" id="A0A075GSV7"/>
<dbReference type="InterPro" id="IPR037171">
    <property type="entry name" value="NagB/RpiA_transferase-like"/>
</dbReference>
<dbReference type="Gene3D" id="3.40.50.1360">
    <property type="match status" value="1"/>
</dbReference>
<dbReference type="InterPro" id="IPR020672">
    <property type="entry name" value="Ribose5P_isomerase_typA_subgr"/>
</dbReference>
<dbReference type="Pfam" id="PF06026">
    <property type="entry name" value="Rib_5-P_isom_A"/>
    <property type="match status" value="1"/>
</dbReference>
<feature type="binding site" evidence="3">
    <location>
        <begin position="27"/>
        <end position="30"/>
    </location>
    <ligand>
        <name>substrate</name>
    </ligand>
</feature>
<dbReference type="SUPFAM" id="SSF75445">
    <property type="entry name" value="D-ribose-5-phosphate isomerase (RpiA), lid domain"/>
    <property type="match status" value="1"/>
</dbReference>
<feature type="binding site" evidence="3">
    <location>
        <begin position="82"/>
        <end position="85"/>
    </location>
    <ligand>
        <name>substrate</name>
    </ligand>
</feature>
<dbReference type="HAMAP" id="MF_00170">
    <property type="entry name" value="Rib_5P_isom_A"/>
    <property type="match status" value="1"/>
</dbReference>
<comment type="catalytic activity">
    <reaction evidence="1 3">
        <text>aldehydo-D-ribose 5-phosphate = D-ribulose 5-phosphate</text>
        <dbReference type="Rhea" id="RHEA:14657"/>
        <dbReference type="ChEBI" id="CHEBI:58121"/>
        <dbReference type="ChEBI" id="CHEBI:58273"/>
        <dbReference type="EC" id="5.3.1.6"/>
    </reaction>
</comment>
<dbReference type="SUPFAM" id="SSF100950">
    <property type="entry name" value="NagB/RpiA/CoA transferase-like"/>
    <property type="match status" value="1"/>
</dbReference>
<dbReference type="FunFam" id="3.40.50.1360:FF:000001">
    <property type="entry name" value="Ribose-5-phosphate isomerase A"/>
    <property type="match status" value="1"/>
</dbReference>
<feature type="binding site" evidence="3">
    <location>
        <begin position="95"/>
        <end position="98"/>
    </location>
    <ligand>
        <name>substrate</name>
    </ligand>
</feature>
<reference evidence="4" key="1">
    <citation type="journal article" date="2014" name="Genome Biol. Evol.">
        <title>Pangenome evidence for extensive interdomain horizontal transfer affecting lineage core and shell genes in uncultured planktonic thaumarchaeota and euryarchaeota.</title>
        <authorList>
            <person name="Deschamps P."/>
            <person name="Zivanovic Y."/>
            <person name="Moreira D."/>
            <person name="Rodriguez-Valera F."/>
            <person name="Lopez-Garcia P."/>
        </authorList>
    </citation>
    <scope>NUCLEOTIDE SEQUENCE</scope>
</reference>
<accession>A0A075GSV7</accession>
<evidence type="ECO:0000256" key="2">
    <source>
        <dbReference type="ARBA" id="ARBA00023235"/>
    </source>
</evidence>
<protein>
    <recommendedName>
        <fullName evidence="3">Ribose-5-phosphate isomerase A</fullName>
        <ecNumber evidence="3">5.3.1.6</ecNumber>
    </recommendedName>
    <alternativeName>
        <fullName evidence="3">Phosphoriboisomerase A</fullName>
        <shortName evidence="3">PRI</shortName>
    </alternativeName>
</protein>
<comment type="similarity">
    <text evidence="3">Belongs to the ribose 5-phosphate isomerase family.</text>
</comment>
<gene>
    <name evidence="3 4" type="primary">rpiA</name>
</gene>
<sequence>MGDSLKRAAAAAAVELVCDGMLLGLGTGSTADHALELLGDRVAEGLAITGVPTSERTAARARELGIPLQQFEPGLRLDLAIDGADEVSPQLDLIKGLGGALLREKQVESRAERLVIIIDDSKLVERLGRGPLPVEVATAEADATLTALRAFGCEAELRREAGAVFVTDNGNWIAHLRFADGIPDPAALDARLQALPGVIDTGLFLGMADIIYSASPAGVKQLERTP</sequence>
<evidence type="ECO:0000313" key="4">
    <source>
        <dbReference type="EMBL" id="AIF04853.1"/>
    </source>
</evidence>
<evidence type="ECO:0000256" key="3">
    <source>
        <dbReference type="HAMAP-Rule" id="MF_00170"/>
    </source>
</evidence>
<name>A0A075GSV7_9EURY</name>
<dbReference type="NCBIfam" id="NF001924">
    <property type="entry name" value="PRK00702.1"/>
    <property type="match status" value="1"/>
</dbReference>
<feature type="active site" description="Proton acceptor" evidence="3">
    <location>
        <position position="104"/>
    </location>
</feature>
<dbReference type="GO" id="GO:0009052">
    <property type="term" value="P:pentose-phosphate shunt, non-oxidative branch"/>
    <property type="evidence" value="ECO:0007669"/>
    <property type="project" value="UniProtKB-UniRule"/>
</dbReference>
<dbReference type="UniPathway" id="UPA00115">
    <property type="reaction ID" value="UER00412"/>
</dbReference>
<proteinExistence type="inferred from homology"/>
<dbReference type="NCBIfam" id="TIGR00021">
    <property type="entry name" value="rpiA"/>
    <property type="match status" value="1"/>
</dbReference>
<comment type="pathway">
    <text evidence="3">Carbohydrate degradation; pentose phosphate pathway; D-ribose 5-phosphate from D-ribulose 5-phosphate (non-oxidative stage): step 1/1.</text>
</comment>
<comment type="subunit">
    <text evidence="3">Homodimer.</text>
</comment>
<dbReference type="InterPro" id="IPR050262">
    <property type="entry name" value="Ribose-5P_isomerase"/>
</dbReference>
<dbReference type="InterPro" id="IPR004788">
    <property type="entry name" value="Ribose5P_isomerase_type_A"/>
</dbReference>
<dbReference type="PANTHER" id="PTHR43748">
    <property type="entry name" value="RIBOSE-5-PHOSPHATE ISOMERASE 3, CHLOROPLASTIC-RELATED"/>
    <property type="match status" value="1"/>
</dbReference>
<dbReference type="CDD" id="cd01398">
    <property type="entry name" value="RPI_A"/>
    <property type="match status" value="1"/>
</dbReference>